<comment type="caution">
    <text evidence="2">The sequence shown here is derived from an EMBL/GenBank/DDBJ whole genome shotgun (WGS) entry which is preliminary data.</text>
</comment>
<dbReference type="InterPro" id="IPR011009">
    <property type="entry name" value="Kinase-like_dom_sf"/>
</dbReference>
<gene>
    <name evidence="2" type="ORF">ERUC_LOCUS44727</name>
</gene>
<evidence type="ECO:0000313" key="3">
    <source>
        <dbReference type="Proteomes" id="UP001642260"/>
    </source>
</evidence>
<dbReference type="EMBL" id="CAKOAT010987376">
    <property type="protein sequence ID" value="CAH8392244.1"/>
    <property type="molecule type" value="Genomic_DNA"/>
</dbReference>
<dbReference type="InterPro" id="IPR000719">
    <property type="entry name" value="Prot_kinase_dom"/>
</dbReference>
<evidence type="ECO:0000313" key="2">
    <source>
        <dbReference type="EMBL" id="CAH8392244.1"/>
    </source>
</evidence>
<dbReference type="PANTHER" id="PTHR27003">
    <property type="entry name" value="OS07G0166700 PROTEIN"/>
    <property type="match status" value="1"/>
</dbReference>
<dbReference type="Proteomes" id="UP001642260">
    <property type="component" value="Unassembled WGS sequence"/>
</dbReference>
<dbReference type="PROSITE" id="PS50011">
    <property type="entry name" value="PROTEIN_KINASE_DOM"/>
    <property type="match status" value="1"/>
</dbReference>
<evidence type="ECO:0000259" key="1">
    <source>
        <dbReference type="PROSITE" id="PS50011"/>
    </source>
</evidence>
<organism evidence="2 3">
    <name type="scientific">Eruca vesicaria subsp. sativa</name>
    <name type="common">Garden rocket</name>
    <name type="synonym">Eruca sativa</name>
    <dbReference type="NCBI Taxonomy" id="29727"/>
    <lineage>
        <taxon>Eukaryota</taxon>
        <taxon>Viridiplantae</taxon>
        <taxon>Streptophyta</taxon>
        <taxon>Embryophyta</taxon>
        <taxon>Tracheophyta</taxon>
        <taxon>Spermatophyta</taxon>
        <taxon>Magnoliopsida</taxon>
        <taxon>eudicotyledons</taxon>
        <taxon>Gunneridae</taxon>
        <taxon>Pentapetalae</taxon>
        <taxon>rosids</taxon>
        <taxon>malvids</taxon>
        <taxon>Brassicales</taxon>
        <taxon>Brassicaceae</taxon>
        <taxon>Brassiceae</taxon>
        <taxon>Eruca</taxon>
    </lineage>
</organism>
<dbReference type="InterPro" id="IPR045272">
    <property type="entry name" value="ANXUR1/2-like"/>
</dbReference>
<dbReference type="SUPFAM" id="SSF56112">
    <property type="entry name" value="Protein kinase-like (PK-like)"/>
    <property type="match status" value="1"/>
</dbReference>
<dbReference type="Gene3D" id="1.10.510.10">
    <property type="entry name" value="Transferase(Phosphotransferase) domain 1"/>
    <property type="match status" value="2"/>
</dbReference>
<sequence>MNDAVKDVRIQPGTRLPILDHIQRTGIEMLSQFIHMHFVSLILYEYMEHGRLKDHFYASDNPRLSWRQRLEICVGAARGLRYLHTDFLLPKTDMDLYQTHVSMPVKGSFRYLDPEYLTKKQLTENSDLYSFGVVML</sequence>
<name>A0ABC8M9C4_ERUVS</name>
<proteinExistence type="predicted"/>
<dbReference type="AlphaFoldDB" id="A0ABC8M9C4"/>
<feature type="domain" description="Protein kinase" evidence="1">
    <location>
        <begin position="1"/>
        <end position="136"/>
    </location>
</feature>
<reference evidence="2 3" key="1">
    <citation type="submission" date="2022-03" db="EMBL/GenBank/DDBJ databases">
        <authorList>
            <person name="Macdonald S."/>
            <person name="Ahmed S."/>
            <person name="Newling K."/>
        </authorList>
    </citation>
    <scope>NUCLEOTIDE SEQUENCE [LARGE SCALE GENOMIC DNA]</scope>
</reference>
<keyword evidence="3" id="KW-1185">Reference proteome</keyword>
<dbReference type="PANTHER" id="PTHR27003:SF368">
    <property type="entry name" value="PROTEIN KINASE DOMAIN-CONTAINING PROTEIN"/>
    <property type="match status" value="1"/>
</dbReference>
<protein>
    <recommendedName>
        <fullName evidence="1">Protein kinase domain-containing protein</fullName>
    </recommendedName>
</protein>
<accession>A0ABC8M9C4</accession>